<comment type="caution">
    <text evidence="2">The sequence shown here is derived from an EMBL/GenBank/DDBJ whole genome shotgun (WGS) entry which is preliminary data.</text>
</comment>
<reference evidence="2 3" key="1">
    <citation type="submission" date="2014-06" db="EMBL/GenBank/DDBJ databases">
        <title>Whole Genome Sequences of Three Symbiotic Endozoicomonas Bacteria.</title>
        <authorList>
            <person name="Neave M.J."/>
            <person name="Apprill A."/>
            <person name="Voolstra C.R."/>
        </authorList>
    </citation>
    <scope>NUCLEOTIDE SEQUENCE [LARGE SCALE GENOMIC DNA]</scope>
    <source>
        <strain evidence="2 3">DSM 22380</strain>
    </source>
</reference>
<feature type="transmembrane region" description="Helical" evidence="1">
    <location>
        <begin position="40"/>
        <end position="65"/>
    </location>
</feature>
<keyword evidence="3" id="KW-1185">Reference proteome</keyword>
<keyword evidence="1" id="KW-1133">Transmembrane helix</keyword>
<dbReference type="Proteomes" id="UP000027997">
    <property type="component" value="Unassembled WGS sequence"/>
</dbReference>
<keyword evidence="1" id="KW-0472">Membrane</keyword>
<name>A0A081KAE5_9GAMM</name>
<protein>
    <submittedName>
        <fullName evidence="2">Uncharacterized protein</fullName>
    </submittedName>
</protein>
<evidence type="ECO:0000313" key="2">
    <source>
        <dbReference type="EMBL" id="KEI71121.1"/>
    </source>
</evidence>
<dbReference type="EMBL" id="JOJP01000001">
    <property type="protein sequence ID" value="KEI71121.1"/>
    <property type="molecule type" value="Genomic_DNA"/>
</dbReference>
<accession>A0A081KAE5</accession>
<evidence type="ECO:0000256" key="1">
    <source>
        <dbReference type="SAM" id="Phobius"/>
    </source>
</evidence>
<sequence length="69" mass="7870">MYARLSGMRIIKKIENWKGSGQLILAILSLKRKGAQSTIIVRYIFCTIVFDHGLFLLILTLKYIVKTGL</sequence>
<proteinExistence type="predicted"/>
<gene>
    <name evidence="2" type="ORF">GV64_10510</name>
</gene>
<dbReference type="AlphaFoldDB" id="A0A081KAE5"/>
<keyword evidence="1" id="KW-0812">Transmembrane</keyword>
<evidence type="ECO:0000313" key="3">
    <source>
        <dbReference type="Proteomes" id="UP000027997"/>
    </source>
</evidence>
<organism evidence="2 3">
    <name type="scientific">Endozoicomonas elysicola</name>
    <dbReference type="NCBI Taxonomy" id="305900"/>
    <lineage>
        <taxon>Bacteria</taxon>
        <taxon>Pseudomonadati</taxon>
        <taxon>Pseudomonadota</taxon>
        <taxon>Gammaproteobacteria</taxon>
        <taxon>Oceanospirillales</taxon>
        <taxon>Endozoicomonadaceae</taxon>
        <taxon>Endozoicomonas</taxon>
    </lineage>
</organism>